<feature type="compositionally biased region" description="Basic residues" evidence="3">
    <location>
        <begin position="19"/>
        <end position="28"/>
    </location>
</feature>
<feature type="domain" description="Beta-ketoacyl synthase C-terminal" evidence="4">
    <location>
        <begin position="110"/>
        <end position="221"/>
    </location>
</feature>
<evidence type="ECO:0000256" key="1">
    <source>
        <dbReference type="ARBA" id="ARBA00013191"/>
    </source>
</evidence>
<dbReference type="Pfam" id="PF02801">
    <property type="entry name" value="Ketoacyl-synt_C"/>
    <property type="match status" value="1"/>
</dbReference>
<reference evidence="5 6" key="1">
    <citation type="submission" date="2019-08" db="EMBL/GenBank/DDBJ databases">
        <title>A chromosome-level genome assembly, high-density linkage maps, and genome scans reveal the genomic architecture of hybrid incompatibilities underlying speciation via character displacement in darters (Percidae: Etheostominae).</title>
        <authorList>
            <person name="Moran R.L."/>
            <person name="Catchen J.M."/>
            <person name="Fuller R.C."/>
        </authorList>
    </citation>
    <scope>NUCLEOTIDE SEQUENCE [LARGE SCALE GENOMIC DNA]</scope>
    <source>
        <strain evidence="5">EspeVRDwgs_2016</strain>
        <tissue evidence="5">Muscle</tissue>
    </source>
</reference>
<dbReference type="InterPro" id="IPR016039">
    <property type="entry name" value="Thiolase-like"/>
</dbReference>
<dbReference type="Proteomes" id="UP000327493">
    <property type="component" value="Chromosome 8"/>
</dbReference>
<comment type="caution">
    <text evidence="5">The sequence shown here is derived from an EMBL/GenBank/DDBJ whole genome shotgun (WGS) entry which is preliminary data.</text>
</comment>
<feature type="region of interest" description="Disordered" evidence="3">
    <location>
        <begin position="62"/>
        <end position="81"/>
    </location>
</feature>
<proteinExistence type="predicted"/>
<protein>
    <recommendedName>
        <fullName evidence="1">beta-ketoacyl-[acyl-carrier-protein] synthase I</fullName>
        <ecNumber evidence="1">2.3.1.41</ecNumber>
    </recommendedName>
</protein>
<keyword evidence="6" id="KW-1185">Reference proteome</keyword>
<dbReference type="InterPro" id="IPR014031">
    <property type="entry name" value="Ketoacyl_synth_C"/>
</dbReference>
<dbReference type="GO" id="GO:0005739">
    <property type="term" value="C:mitochondrion"/>
    <property type="evidence" value="ECO:0007669"/>
    <property type="project" value="TreeGrafter"/>
</dbReference>
<organism evidence="5 6">
    <name type="scientific">Etheostoma spectabile</name>
    <name type="common">orangethroat darter</name>
    <dbReference type="NCBI Taxonomy" id="54343"/>
    <lineage>
        <taxon>Eukaryota</taxon>
        <taxon>Metazoa</taxon>
        <taxon>Chordata</taxon>
        <taxon>Craniata</taxon>
        <taxon>Vertebrata</taxon>
        <taxon>Euteleostomi</taxon>
        <taxon>Actinopterygii</taxon>
        <taxon>Neopterygii</taxon>
        <taxon>Teleostei</taxon>
        <taxon>Neoteleostei</taxon>
        <taxon>Acanthomorphata</taxon>
        <taxon>Eupercaria</taxon>
        <taxon>Perciformes</taxon>
        <taxon>Percoidei</taxon>
        <taxon>Percidae</taxon>
        <taxon>Etheostomatinae</taxon>
        <taxon>Etheostoma</taxon>
    </lineage>
</organism>
<dbReference type="SUPFAM" id="SSF53901">
    <property type="entry name" value="Thiolase-like"/>
    <property type="match status" value="1"/>
</dbReference>
<feature type="compositionally biased region" description="Polar residues" evidence="3">
    <location>
        <begin position="1"/>
        <end position="16"/>
    </location>
</feature>
<dbReference type="InterPro" id="IPR000794">
    <property type="entry name" value="Beta-ketoacyl_synthase"/>
</dbReference>
<evidence type="ECO:0000313" key="5">
    <source>
        <dbReference type="EMBL" id="KAA8590652.1"/>
    </source>
</evidence>
<sequence>MATSASNTSEGSQHAVSHSMHHRRTRHRRWQPGLFHGDAVAWLQGERSPVGALSMAGLPGRAPATQMDDNPTQASRPFHPGERGLRAWAKEQRCSWEELTTPWRRGARIYAEILGYGLSGDASHITAPTADEDGAFRCMVRGPRRQAFPGRCDVRQRSRTSTPLGDAAGKRPIKRLFQQSLEPWLSPTREPRAFAGGAGALEAAFTALACYHGGPAQTLNLERHEPEFSLNYVPAQRSRGTLGPTGRLTQLVWIWRHHASLVVTSVVTHWDSFLTLDNKIRSYPVCILHLW</sequence>
<evidence type="ECO:0000259" key="4">
    <source>
        <dbReference type="Pfam" id="PF02801"/>
    </source>
</evidence>
<evidence type="ECO:0000256" key="2">
    <source>
        <dbReference type="ARBA" id="ARBA00022679"/>
    </source>
</evidence>
<dbReference type="AlphaFoldDB" id="A0A5J5D7D4"/>
<dbReference type="GO" id="GO:0004315">
    <property type="term" value="F:3-oxoacyl-[acyl-carrier-protein] synthase activity"/>
    <property type="evidence" value="ECO:0007669"/>
    <property type="project" value="UniProtKB-EC"/>
</dbReference>
<dbReference type="Gene3D" id="3.40.47.10">
    <property type="match status" value="1"/>
</dbReference>
<dbReference type="EMBL" id="VOFY01000008">
    <property type="protein sequence ID" value="KAA8590652.1"/>
    <property type="molecule type" value="Genomic_DNA"/>
</dbReference>
<gene>
    <name evidence="5" type="ORF">FQN60_014586</name>
</gene>
<dbReference type="EC" id="2.3.1.41" evidence="1"/>
<keyword evidence="2" id="KW-0808">Transferase</keyword>
<feature type="region of interest" description="Disordered" evidence="3">
    <location>
        <begin position="1"/>
        <end position="28"/>
    </location>
</feature>
<evidence type="ECO:0000256" key="3">
    <source>
        <dbReference type="SAM" id="MobiDB-lite"/>
    </source>
</evidence>
<dbReference type="PANTHER" id="PTHR11712:SF336">
    <property type="entry name" value="3-OXOACYL-[ACYL-CARRIER-PROTEIN] SYNTHASE, MITOCHONDRIAL"/>
    <property type="match status" value="1"/>
</dbReference>
<accession>A0A5J5D7D4</accession>
<name>A0A5J5D7D4_9PERO</name>
<dbReference type="PANTHER" id="PTHR11712">
    <property type="entry name" value="POLYKETIDE SYNTHASE-RELATED"/>
    <property type="match status" value="1"/>
</dbReference>
<evidence type="ECO:0000313" key="6">
    <source>
        <dbReference type="Proteomes" id="UP000327493"/>
    </source>
</evidence>
<dbReference type="GO" id="GO:0006633">
    <property type="term" value="P:fatty acid biosynthetic process"/>
    <property type="evidence" value="ECO:0007669"/>
    <property type="project" value="TreeGrafter"/>
</dbReference>